<dbReference type="EMBL" id="LJQB01000063">
    <property type="protein sequence ID" value="KPW83986.1"/>
    <property type="molecule type" value="Genomic_DNA"/>
</dbReference>
<evidence type="ECO:0000256" key="1">
    <source>
        <dbReference type="ARBA" id="ARBA00004651"/>
    </source>
</evidence>
<feature type="transmembrane region" description="Helical" evidence="6">
    <location>
        <begin position="266"/>
        <end position="286"/>
    </location>
</feature>
<feature type="transmembrane region" description="Helical" evidence="6">
    <location>
        <begin position="384"/>
        <end position="402"/>
    </location>
</feature>
<reference evidence="8 9" key="1">
    <citation type="submission" date="2015-09" db="EMBL/GenBank/DDBJ databases">
        <title>Genome announcement of multiple Pseudomonas syringae strains.</title>
        <authorList>
            <person name="Thakur S."/>
            <person name="Wang P.W."/>
            <person name="Gong Y."/>
            <person name="Weir B.S."/>
            <person name="Guttman D.S."/>
        </authorList>
    </citation>
    <scope>NUCLEOTIDE SEQUENCE [LARGE SCALE GENOMIC DNA]</scope>
    <source>
        <strain evidence="8 9">ICMP19117</strain>
    </source>
</reference>
<evidence type="ECO:0000256" key="2">
    <source>
        <dbReference type="ARBA" id="ARBA00022475"/>
    </source>
</evidence>
<dbReference type="SUPFAM" id="SSF103473">
    <property type="entry name" value="MFS general substrate transporter"/>
    <property type="match status" value="1"/>
</dbReference>
<dbReference type="PANTHER" id="PTHR43124:SF3">
    <property type="entry name" value="CHLORAMPHENICOL EFFLUX PUMP RV0191"/>
    <property type="match status" value="1"/>
</dbReference>
<evidence type="ECO:0000256" key="5">
    <source>
        <dbReference type="ARBA" id="ARBA00023136"/>
    </source>
</evidence>
<dbReference type="Pfam" id="PF07690">
    <property type="entry name" value="MFS_1"/>
    <property type="match status" value="1"/>
</dbReference>
<dbReference type="AlphaFoldDB" id="A0A0P9RIK9"/>
<feature type="transmembrane region" description="Helical" evidence="6">
    <location>
        <begin position="68"/>
        <end position="87"/>
    </location>
</feature>
<feature type="transmembrane region" description="Helical" evidence="6">
    <location>
        <begin position="29"/>
        <end position="48"/>
    </location>
</feature>
<feature type="transmembrane region" description="Helical" evidence="6">
    <location>
        <begin position="124"/>
        <end position="145"/>
    </location>
</feature>
<sequence>MPSCAYICTDQYISGSISMTTEDRQGDTLPLGALLALAMTGFICIVTETLPAGLLPQIADGLEVSASFAGQMVTVYALGSLLAAIPLTIATQSWRRRTVLLVTIIGFLVFNSVTALSSSYGLTLIARFFAGVSAGLAWSLIAGYARRMVVPQLQGRALAVAMVGTPIALSLGVPLGTWLGGFMGWRMAFGLMSGMTVLLIIWVLVKVPDYPGKSSSQRMALRQVFFTPGVRSVLGVVFTWMLAHNLLYTYVAPFVSAAGLANDVDLVLLAFGVAALAGIWVTGRLVDRHLRKTVLASLATFAAVSVFFGVFSGSATAIYVGAFIWGLTFGGAATLLQTALADSAGEGADVALSMNVVVWNSAIAGGGLLGGVLLGQWGAGSFPWVLLMLLLLSLMIALRAGAHGFARGSRLDRECGLAG</sequence>
<dbReference type="CDD" id="cd17324">
    <property type="entry name" value="MFS_NepI_like"/>
    <property type="match status" value="1"/>
</dbReference>
<evidence type="ECO:0000259" key="7">
    <source>
        <dbReference type="PROSITE" id="PS50850"/>
    </source>
</evidence>
<dbReference type="InterPro" id="IPR036259">
    <property type="entry name" value="MFS_trans_sf"/>
</dbReference>
<feature type="transmembrane region" description="Helical" evidence="6">
    <location>
        <begin position="99"/>
        <end position="118"/>
    </location>
</feature>
<protein>
    <submittedName>
        <fullName evidence="8">Proteinral substrate transporter:Major facilitator superfamily</fullName>
    </submittedName>
</protein>
<feature type="transmembrane region" description="Helical" evidence="6">
    <location>
        <begin position="185"/>
        <end position="205"/>
    </location>
</feature>
<dbReference type="Gene3D" id="1.20.1250.20">
    <property type="entry name" value="MFS general substrate transporter like domains"/>
    <property type="match status" value="1"/>
</dbReference>
<name>A0A0P9RIK9_9PSED</name>
<feature type="domain" description="Major facilitator superfamily (MFS) profile" evidence="7">
    <location>
        <begin position="33"/>
        <end position="405"/>
    </location>
</feature>
<dbReference type="PATRIC" id="fig|200452.3.peg.5058"/>
<keyword evidence="5 6" id="KW-0472">Membrane</keyword>
<dbReference type="InterPro" id="IPR011701">
    <property type="entry name" value="MFS"/>
</dbReference>
<feature type="transmembrane region" description="Helical" evidence="6">
    <location>
        <begin position="317"/>
        <end position="336"/>
    </location>
</feature>
<dbReference type="InterPro" id="IPR050189">
    <property type="entry name" value="MFS_Efflux_Transporters"/>
</dbReference>
<dbReference type="GO" id="GO:0022857">
    <property type="term" value="F:transmembrane transporter activity"/>
    <property type="evidence" value="ECO:0007669"/>
    <property type="project" value="InterPro"/>
</dbReference>
<dbReference type="GO" id="GO:0005886">
    <property type="term" value="C:plasma membrane"/>
    <property type="evidence" value="ECO:0007669"/>
    <property type="project" value="UniProtKB-SubCell"/>
</dbReference>
<dbReference type="PANTHER" id="PTHR43124">
    <property type="entry name" value="PURINE EFFLUX PUMP PBUE"/>
    <property type="match status" value="1"/>
</dbReference>
<dbReference type="PROSITE" id="PS50850">
    <property type="entry name" value="MFS"/>
    <property type="match status" value="1"/>
</dbReference>
<evidence type="ECO:0000313" key="9">
    <source>
        <dbReference type="Proteomes" id="UP000050411"/>
    </source>
</evidence>
<dbReference type="InterPro" id="IPR020846">
    <property type="entry name" value="MFS_dom"/>
</dbReference>
<comment type="caution">
    <text evidence="8">The sequence shown here is derived from an EMBL/GenBank/DDBJ whole genome shotgun (WGS) entry which is preliminary data.</text>
</comment>
<keyword evidence="3 6" id="KW-0812">Transmembrane</keyword>
<evidence type="ECO:0000256" key="6">
    <source>
        <dbReference type="SAM" id="Phobius"/>
    </source>
</evidence>
<organism evidence="8 9">
    <name type="scientific">Pseudomonas congelans</name>
    <dbReference type="NCBI Taxonomy" id="200452"/>
    <lineage>
        <taxon>Bacteria</taxon>
        <taxon>Pseudomonadati</taxon>
        <taxon>Pseudomonadota</taxon>
        <taxon>Gammaproteobacteria</taxon>
        <taxon>Pseudomonadales</taxon>
        <taxon>Pseudomonadaceae</taxon>
        <taxon>Pseudomonas</taxon>
    </lineage>
</organism>
<proteinExistence type="predicted"/>
<feature type="transmembrane region" description="Helical" evidence="6">
    <location>
        <begin position="293"/>
        <end position="311"/>
    </location>
</feature>
<keyword evidence="2" id="KW-1003">Cell membrane</keyword>
<dbReference type="Proteomes" id="UP000050411">
    <property type="component" value="Unassembled WGS sequence"/>
</dbReference>
<comment type="subcellular location">
    <subcellularLocation>
        <location evidence="1">Cell membrane</location>
        <topology evidence="1">Multi-pass membrane protein</topology>
    </subcellularLocation>
</comment>
<keyword evidence="4 6" id="KW-1133">Transmembrane helix</keyword>
<evidence type="ECO:0000256" key="4">
    <source>
        <dbReference type="ARBA" id="ARBA00022989"/>
    </source>
</evidence>
<evidence type="ECO:0000256" key="3">
    <source>
        <dbReference type="ARBA" id="ARBA00022692"/>
    </source>
</evidence>
<feature type="transmembrane region" description="Helical" evidence="6">
    <location>
        <begin position="157"/>
        <end position="179"/>
    </location>
</feature>
<feature type="transmembrane region" description="Helical" evidence="6">
    <location>
        <begin position="357"/>
        <end position="378"/>
    </location>
</feature>
<accession>A0A0P9RIK9</accession>
<evidence type="ECO:0000313" key="8">
    <source>
        <dbReference type="EMBL" id="KPW83986.1"/>
    </source>
</evidence>
<feature type="transmembrane region" description="Helical" evidence="6">
    <location>
        <begin position="225"/>
        <end position="246"/>
    </location>
</feature>
<gene>
    <name evidence="8" type="ORF">ALO92_05358</name>
</gene>